<evidence type="ECO:0000256" key="1">
    <source>
        <dbReference type="ARBA" id="ARBA00004141"/>
    </source>
</evidence>
<reference evidence="9" key="1">
    <citation type="submission" date="2021-03" db="EMBL/GenBank/DDBJ databases">
        <title>Antimicrobial resistance genes in bacteria isolated from Japanese honey, and their potential for conferring macrolide and lincosamide resistance in the American foulbrood pathogen Paenibacillus larvae.</title>
        <authorList>
            <person name="Okamoto M."/>
            <person name="Kumagai M."/>
            <person name="Kanamori H."/>
            <person name="Takamatsu D."/>
        </authorList>
    </citation>
    <scope>NUCLEOTIDE SEQUENCE</scope>
    <source>
        <strain evidence="9">J2TS6</strain>
    </source>
</reference>
<evidence type="ECO:0000256" key="2">
    <source>
        <dbReference type="ARBA" id="ARBA00007998"/>
    </source>
</evidence>
<keyword evidence="7 8" id="KW-0472">Membrane</keyword>
<keyword evidence="4" id="KW-0309">Germination</keyword>
<accession>A0A919XHR0</accession>
<evidence type="ECO:0000256" key="5">
    <source>
        <dbReference type="ARBA" id="ARBA00022692"/>
    </source>
</evidence>
<feature type="transmembrane region" description="Helical" evidence="8">
    <location>
        <begin position="212"/>
        <end position="234"/>
    </location>
</feature>
<keyword evidence="6 8" id="KW-1133">Transmembrane helix</keyword>
<evidence type="ECO:0000256" key="3">
    <source>
        <dbReference type="ARBA" id="ARBA00022448"/>
    </source>
</evidence>
<feature type="transmembrane region" description="Helical" evidence="8">
    <location>
        <begin position="9"/>
        <end position="30"/>
    </location>
</feature>
<evidence type="ECO:0000256" key="6">
    <source>
        <dbReference type="ARBA" id="ARBA00022989"/>
    </source>
</evidence>
<protein>
    <submittedName>
        <fullName evidence="9">Spore germination protein YfkT</fullName>
    </submittedName>
</protein>
<name>A0A919XHR0_9BACL</name>
<dbReference type="Proteomes" id="UP000679779">
    <property type="component" value="Unassembled WGS sequence"/>
</dbReference>
<dbReference type="EMBL" id="BORQ01000005">
    <property type="protein sequence ID" value="GIO33062.1"/>
    <property type="molecule type" value="Genomic_DNA"/>
</dbReference>
<feature type="transmembrane region" description="Helical" evidence="8">
    <location>
        <begin position="36"/>
        <end position="56"/>
    </location>
</feature>
<dbReference type="Pfam" id="PF03845">
    <property type="entry name" value="Spore_permease"/>
    <property type="match status" value="1"/>
</dbReference>
<proteinExistence type="inferred from homology"/>
<comment type="subcellular location">
    <subcellularLocation>
        <location evidence="1">Membrane</location>
        <topology evidence="1">Multi-pass membrane protein</topology>
    </subcellularLocation>
</comment>
<evidence type="ECO:0000256" key="7">
    <source>
        <dbReference type="ARBA" id="ARBA00023136"/>
    </source>
</evidence>
<dbReference type="RefSeq" id="WP_212958207.1">
    <property type="nucleotide sequence ID" value="NZ_BORQ01000005.1"/>
</dbReference>
<dbReference type="AlphaFoldDB" id="A0A919XHR0"/>
<feature type="transmembrane region" description="Helical" evidence="8">
    <location>
        <begin position="298"/>
        <end position="316"/>
    </location>
</feature>
<feature type="transmembrane region" description="Helical" evidence="8">
    <location>
        <begin position="107"/>
        <end position="131"/>
    </location>
</feature>
<feature type="transmembrane region" description="Helical" evidence="8">
    <location>
        <begin position="143"/>
        <end position="163"/>
    </location>
</feature>
<feature type="transmembrane region" description="Helical" evidence="8">
    <location>
        <begin position="328"/>
        <end position="346"/>
    </location>
</feature>
<evidence type="ECO:0000256" key="4">
    <source>
        <dbReference type="ARBA" id="ARBA00022544"/>
    </source>
</evidence>
<evidence type="ECO:0000313" key="10">
    <source>
        <dbReference type="Proteomes" id="UP000679779"/>
    </source>
</evidence>
<keyword evidence="5 8" id="KW-0812">Transmembrane</keyword>
<gene>
    <name evidence="9" type="primary">yfkT</name>
    <name evidence="9" type="ORF">J2TS6_42030</name>
</gene>
<feature type="transmembrane region" description="Helical" evidence="8">
    <location>
        <begin position="183"/>
        <end position="200"/>
    </location>
</feature>
<keyword evidence="10" id="KW-1185">Reference proteome</keyword>
<dbReference type="GO" id="GO:0016020">
    <property type="term" value="C:membrane"/>
    <property type="evidence" value="ECO:0007669"/>
    <property type="project" value="UniProtKB-SubCell"/>
</dbReference>
<dbReference type="PANTHER" id="PTHR34975">
    <property type="entry name" value="SPORE GERMINATION PROTEIN A2"/>
    <property type="match status" value="1"/>
</dbReference>
<dbReference type="PANTHER" id="PTHR34975:SF2">
    <property type="entry name" value="SPORE GERMINATION PROTEIN A2"/>
    <property type="match status" value="1"/>
</dbReference>
<dbReference type="NCBIfam" id="TIGR00912">
    <property type="entry name" value="2A0309"/>
    <property type="match status" value="1"/>
</dbReference>
<comment type="caution">
    <text evidence="9">The sequence shown here is derived from an EMBL/GenBank/DDBJ whole genome shotgun (WGS) entry which is preliminary data.</text>
</comment>
<organism evidence="9 10">
    <name type="scientific">Paenibacillus albilobatus</name>
    <dbReference type="NCBI Taxonomy" id="2716884"/>
    <lineage>
        <taxon>Bacteria</taxon>
        <taxon>Bacillati</taxon>
        <taxon>Bacillota</taxon>
        <taxon>Bacilli</taxon>
        <taxon>Bacillales</taxon>
        <taxon>Paenibacillaceae</taxon>
        <taxon>Paenibacillus</taxon>
    </lineage>
</organism>
<sequence length="370" mass="42214">MQKITARQVVLIGMIYVINTTMLNIPSQLITRASQHAFICYLLSAVLVLLMLYLLTRSSRRFPEQNLFESLKSRFPAVGRVILILYILFFFMILVRDIRIISDFTNVVLLPLTPILISSLCITATVIYIARGGARTVLGITELYGPILIIVFALMPIIAFRDFDFGLMRPLLHVNWRKVTEGSWISVSYIGQMLILPFIFSSKDYKFKHGVYSMLFAMALLVGAIIMVILLLGVEVSERMMYPTYELVRQLRITDFLDRFDLIVVAIWFPSVLLNLAISLYIICYGMKLVIPSVSGKMMAAPIGLFAFSCGFWFYSNSIQLFNFNEEWTLIALFFILVLPLFIFLIHRPAKNADRKGHSGNVALEKGTRK</sequence>
<feature type="transmembrane region" description="Helical" evidence="8">
    <location>
        <begin position="262"/>
        <end position="286"/>
    </location>
</feature>
<comment type="similarity">
    <text evidence="2">Belongs to the amino acid-polyamine-organocation (APC) superfamily. Spore germination protein (SGP) (TC 2.A.3.9) family.</text>
</comment>
<feature type="transmembrane region" description="Helical" evidence="8">
    <location>
        <begin position="77"/>
        <end position="95"/>
    </location>
</feature>
<dbReference type="InterPro" id="IPR004761">
    <property type="entry name" value="Spore_GerAB"/>
</dbReference>
<evidence type="ECO:0000313" key="9">
    <source>
        <dbReference type="EMBL" id="GIO33062.1"/>
    </source>
</evidence>
<evidence type="ECO:0000256" key="8">
    <source>
        <dbReference type="SAM" id="Phobius"/>
    </source>
</evidence>
<keyword evidence="3" id="KW-0813">Transport</keyword>
<dbReference type="GO" id="GO:0009847">
    <property type="term" value="P:spore germination"/>
    <property type="evidence" value="ECO:0007669"/>
    <property type="project" value="InterPro"/>
</dbReference>